<evidence type="ECO:0000313" key="3">
    <source>
        <dbReference type="Proteomes" id="UP000005019"/>
    </source>
</evidence>
<accession>F5R7T3</accession>
<evidence type="ECO:0000256" key="1">
    <source>
        <dbReference type="SAM" id="MobiDB-lite"/>
    </source>
</evidence>
<organism evidence="2 3">
    <name type="scientific">Methyloversatilis universalis (strain ATCC BAA-1314 / DSM 25237 / JCM 13912 / CCUG 52030 / FAM5)</name>
    <dbReference type="NCBI Taxonomy" id="1000565"/>
    <lineage>
        <taxon>Bacteria</taxon>
        <taxon>Pseudomonadati</taxon>
        <taxon>Pseudomonadota</taxon>
        <taxon>Betaproteobacteria</taxon>
        <taxon>Nitrosomonadales</taxon>
        <taxon>Sterolibacteriaceae</taxon>
        <taxon>Methyloversatilis</taxon>
    </lineage>
</organism>
<name>F5R7T3_METUF</name>
<dbReference type="Proteomes" id="UP000005019">
    <property type="component" value="Unassembled WGS sequence"/>
</dbReference>
<dbReference type="STRING" id="1000565.METUNv1_00291"/>
<dbReference type="EMBL" id="AFHG01000029">
    <property type="protein sequence ID" value="EGK73120.1"/>
    <property type="molecule type" value="Genomic_DNA"/>
</dbReference>
<gene>
    <name evidence="2" type="ORF">METUNv1_00291</name>
</gene>
<proteinExistence type="predicted"/>
<reference evidence="2 3" key="1">
    <citation type="journal article" date="2011" name="J. Bacteriol.">
        <title>Genome sequence of Methyloversatilis universalis FAM5T, a methylotrophic representative of the order Rhodocyclales.</title>
        <authorList>
            <person name="Kittichotirat W."/>
            <person name="Good N.M."/>
            <person name="Hall R."/>
            <person name="Bringel F."/>
            <person name="Lajus A."/>
            <person name="Medigue C."/>
            <person name="Smalley N.E."/>
            <person name="Beck D."/>
            <person name="Bumgarner R."/>
            <person name="Vuilleumier S."/>
            <person name="Kalyuzhnaya M.G."/>
        </authorList>
    </citation>
    <scope>NUCLEOTIDE SEQUENCE [LARGE SCALE GENOMIC DNA]</scope>
    <source>
        <strain evidence="3">ATCC BAA-1314 / JCM 13912 / FAM5</strain>
    </source>
</reference>
<dbReference type="AlphaFoldDB" id="F5R7T3"/>
<feature type="region of interest" description="Disordered" evidence="1">
    <location>
        <begin position="1"/>
        <end position="29"/>
    </location>
</feature>
<comment type="caution">
    <text evidence="2">The sequence shown here is derived from an EMBL/GenBank/DDBJ whole genome shotgun (WGS) entry which is preliminary data.</text>
</comment>
<protein>
    <submittedName>
        <fullName evidence="2">Uncharacterized protein</fullName>
    </submittedName>
</protein>
<sequence length="176" mass="19902">MFTTSSTRPENSHSDLGLPSSRPGMLRSSSAGQLPAAWAERVVIRVTTAVSRYRSARNTAHLAAARRLFHRGRRRRRTAPGGGAVQTDQYFVAAGTAVALAHFAARRTGTLALERFEIRRHHRMNKRCNGAQHQSGDRACKTLLHIYLLFLSWTKRHLRRNLEPMHRRVNGLSRTK</sequence>
<keyword evidence="3" id="KW-1185">Reference proteome</keyword>
<evidence type="ECO:0000313" key="2">
    <source>
        <dbReference type="EMBL" id="EGK73120.1"/>
    </source>
</evidence>